<dbReference type="SUPFAM" id="SSF50729">
    <property type="entry name" value="PH domain-like"/>
    <property type="match status" value="1"/>
</dbReference>
<dbReference type="STRING" id="45351.A7S504"/>
<dbReference type="Gene3D" id="2.30.29.30">
    <property type="entry name" value="Pleckstrin-homology domain (PH domain)/Phosphotyrosine-binding domain (PTB)"/>
    <property type="match status" value="1"/>
</dbReference>
<dbReference type="Pfam" id="PF00169">
    <property type="entry name" value="PH"/>
    <property type="match status" value="1"/>
</dbReference>
<dbReference type="InterPro" id="IPR023578">
    <property type="entry name" value="Ras_GEF_dom_sf"/>
</dbReference>
<dbReference type="eggNOG" id="KOG3417">
    <property type="taxonomic scope" value="Eukaryota"/>
</dbReference>
<name>A7S504_NEMVE</name>
<dbReference type="Gene3D" id="1.20.870.10">
    <property type="entry name" value="Son of sevenless (SoS) protein Chain: S domain 1"/>
    <property type="match status" value="1"/>
</dbReference>
<sequence length="277" mass="32697">MNDLQRNIEGWEGKDISQTCTEVLKGSYECIHFFLQNTERFLFLLDGLLICCKQNTRHSLSGQANPEYRLKEKYFLRKAEINDLEDTEDVKNAFEVVQVDQPKSLFVCKNEAEKNEWMAMLMTLYMRSTMDRLLDHILMEEEKAIPLRIPSPEEYCFAIEDADDNIVFEDGQEKSVAPVIKGGTLVKLIERLTHHKYADPTFVRTFLTTYRSFCKPRELLDLLIKRYPLHSPESTERRKNNLAMERGKTVLREDLKRFRKEYAQPVQLRSVDHKKHR</sequence>
<evidence type="ECO:0000313" key="5">
    <source>
        <dbReference type="Proteomes" id="UP000001593"/>
    </source>
</evidence>
<dbReference type="InParanoid" id="A7S504"/>
<dbReference type="PROSITE" id="PS50003">
    <property type="entry name" value="PH_DOMAIN"/>
    <property type="match status" value="1"/>
</dbReference>
<evidence type="ECO:0000259" key="3">
    <source>
        <dbReference type="PROSITE" id="PS50212"/>
    </source>
</evidence>
<dbReference type="Gene3D" id="6.10.250.3060">
    <property type="match status" value="1"/>
</dbReference>
<feature type="domain" description="N-terminal Ras-GEF" evidence="3">
    <location>
        <begin position="176"/>
        <end position="277"/>
    </location>
</feature>
<reference evidence="4 5" key="1">
    <citation type="journal article" date="2007" name="Science">
        <title>Sea anemone genome reveals ancestral eumetazoan gene repertoire and genomic organization.</title>
        <authorList>
            <person name="Putnam N.H."/>
            <person name="Srivastava M."/>
            <person name="Hellsten U."/>
            <person name="Dirks B."/>
            <person name="Chapman J."/>
            <person name="Salamov A."/>
            <person name="Terry A."/>
            <person name="Shapiro H."/>
            <person name="Lindquist E."/>
            <person name="Kapitonov V.V."/>
            <person name="Jurka J."/>
            <person name="Genikhovich G."/>
            <person name="Grigoriev I.V."/>
            <person name="Lucas S.M."/>
            <person name="Steele R.E."/>
            <person name="Finnerty J.R."/>
            <person name="Technau U."/>
            <person name="Martindale M.Q."/>
            <person name="Rokhsar D.S."/>
        </authorList>
    </citation>
    <scope>NUCLEOTIDE SEQUENCE [LARGE SCALE GENOMIC DNA]</scope>
    <source>
        <strain evidence="5">CH2 X CH6</strain>
    </source>
</reference>
<dbReference type="EMBL" id="DS469580">
    <property type="protein sequence ID" value="EDO41247.1"/>
    <property type="molecule type" value="Genomic_DNA"/>
</dbReference>
<dbReference type="Proteomes" id="UP000001593">
    <property type="component" value="Unassembled WGS sequence"/>
</dbReference>
<dbReference type="InterPro" id="IPR000651">
    <property type="entry name" value="Ras-like_Gua-exchang_fac_N"/>
</dbReference>
<dbReference type="PhylomeDB" id="A7S504"/>
<feature type="domain" description="PH" evidence="2">
    <location>
        <begin position="39"/>
        <end position="126"/>
    </location>
</feature>
<dbReference type="SMART" id="SM00229">
    <property type="entry name" value="RasGEFN"/>
    <property type="match status" value="1"/>
</dbReference>
<dbReference type="Pfam" id="PF00618">
    <property type="entry name" value="RasGEF_N"/>
    <property type="match status" value="1"/>
</dbReference>
<evidence type="ECO:0000313" key="4">
    <source>
        <dbReference type="EMBL" id="EDO41247.1"/>
    </source>
</evidence>
<dbReference type="HOGENOM" id="CLU_1005782_0_0_1"/>
<proteinExistence type="predicted"/>
<gene>
    <name evidence="4" type="ORF">NEMVEDRAFT_v1g104733</name>
</gene>
<dbReference type="SUPFAM" id="SSF48366">
    <property type="entry name" value="Ras GEF"/>
    <property type="match status" value="1"/>
</dbReference>
<dbReference type="InterPro" id="IPR001849">
    <property type="entry name" value="PH_domain"/>
</dbReference>
<dbReference type="InterPro" id="IPR011993">
    <property type="entry name" value="PH-like_dom_sf"/>
</dbReference>
<dbReference type="OMA" id="LQNTERF"/>
<dbReference type="GO" id="GO:0005085">
    <property type="term" value="F:guanyl-nucleotide exchange factor activity"/>
    <property type="evidence" value="ECO:0000318"/>
    <property type="project" value="GO_Central"/>
</dbReference>
<keyword evidence="5" id="KW-1185">Reference proteome</keyword>
<dbReference type="GO" id="GO:0007265">
    <property type="term" value="P:Ras protein signal transduction"/>
    <property type="evidence" value="ECO:0000318"/>
    <property type="project" value="GO_Central"/>
</dbReference>
<dbReference type="GO" id="GO:0005886">
    <property type="term" value="C:plasma membrane"/>
    <property type="evidence" value="ECO:0000318"/>
    <property type="project" value="GO_Central"/>
</dbReference>
<evidence type="ECO:0000259" key="2">
    <source>
        <dbReference type="PROSITE" id="PS50003"/>
    </source>
</evidence>
<dbReference type="AlphaFoldDB" id="A7S504"/>
<accession>A7S504</accession>
<organism evidence="4 5">
    <name type="scientific">Nematostella vectensis</name>
    <name type="common">Starlet sea anemone</name>
    <dbReference type="NCBI Taxonomy" id="45351"/>
    <lineage>
        <taxon>Eukaryota</taxon>
        <taxon>Metazoa</taxon>
        <taxon>Cnidaria</taxon>
        <taxon>Anthozoa</taxon>
        <taxon>Hexacorallia</taxon>
        <taxon>Actiniaria</taxon>
        <taxon>Edwardsiidae</taxon>
        <taxon>Nematostella</taxon>
    </lineage>
</organism>
<dbReference type="SMART" id="SM00233">
    <property type="entry name" value="PH"/>
    <property type="match status" value="1"/>
</dbReference>
<dbReference type="CDD" id="cd06224">
    <property type="entry name" value="REM"/>
    <property type="match status" value="1"/>
</dbReference>
<protein>
    <submittedName>
        <fullName evidence="4">Uncharacterized protein</fullName>
    </submittedName>
</protein>
<evidence type="ECO:0000256" key="1">
    <source>
        <dbReference type="PROSITE-ProRule" id="PRU00135"/>
    </source>
</evidence>
<keyword evidence="1" id="KW-0344">Guanine-nucleotide releasing factor</keyword>
<dbReference type="PROSITE" id="PS50212">
    <property type="entry name" value="RASGEF_NTER"/>
    <property type="match status" value="1"/>
</dbReference>
<dbReference type="CDD" id="cd01261">
    <property type="entry name" value="PH_SOS"/>
    <property type="match status" value="1"/>
</dbReference>